<protein>
    <recommendedName>
        <fullName evidence="2">KY-like immunoglobulin-like domain-containing protein</fullName>
    </recommendedName>
</protein>
<evidence type="ECO:0000256" key="1">
    <source>
        <dbReference type="SAM" id="MobiDB-lite"/>
    </source>
</evidence>
<dbReference type="InterPro" id="IPR011009">
    <property type="entry name" value="Kinase-like_dom_sf"/>
</dbReference>
<keyword evidence="4" id="KW-1185">Reference proteome</keyword>
<feature type="compositionally biased region" description="Basic and acidic residues" evidence="1">
    <location>
        <begin position="753"/>
        <end position="763"/>
    </location>
</feature>
<name>T1J201_STRMM</name>
<evidence type="ECO:0000259" key="2">
    <source>
        <dbReference type="Pfam" id="PF23265"/>
    </source>
</evidence>
<dbReference type="AlphaFoldDB" id="T1J201"/>
<dbReference type="eggNOG" id="KOG4575">
    <property type="taxonomic scope" value="Eukaryota"/>
</dbReference>
<reference evidence="3" key="2">
    <citation type="submission" date="2015-02" db="UniProtKB">
        <authorList>
            <consortium name="EnsemblMetazoa"/>
        </authorList>
    </citation>
    <scope>IDENTIFICATION</scope>
</reference>
<sequence length="783" mass="90545">MPRWLLRLLSDWINGRLKDDTITTASGSTSGIKCDGVIHQRNRKEYLLHLLIKPAFKEGVPEALSYYYRYTCEKIKTAKDPKITNCCHPAIIFFYDGYVLFLYGAVITHQVSVQPLIRPIDLMAVDALIEFSAVLYALDKSLGELDNFYDKEQEQIAHFPIIRYTNLEEYEFKRENMKNIVPAEEYMKIDYEDGEQVVRDCVDAHKLCAERGFAPRVKYHEDNKTYHVVICERFEGGRFSNEIKTQLRNVLDALHEGGFVFGDLRPPNILMDEKSRVNLIDFDWSGRDGVDRYPELVNSQIKPDGVFVIERCKVQMEPKADSPFVFSVGDQDKKTFLFRFNRKTLQNKNIAERGLFKVRHRLLQLKLLLEKRTGQDPLQKFGVQVQFHSSALKLPRSSILRNNSSYSKSAGYQPGVCFEDNRFRNSWNVVVQCNWGARHLVNAKQAPRPGTKGKADSLRYEYDDHYFLTDPREFIYEFFLIQTEWQLLRQSITLREFEELPFVRSLFFRYKLYFPDAERIRAVMATDNTGVTTIRIGIPAPLSSTLIFHSSDGDSYDNISLKRFVMQSVIGNTVTFRVHGPCSDALLLDVFANSVTHKEYLLEEPMKFKSATRLFGLIPITHRELIFASRQLDVQFRTSRPLLTDFMATMHENGVEEKKLGKFVSHSGVEDVVTFLVNFPKGGHWVKKKYSKNLEYVSIPPSPSGTDRSMSVLPYLDNLHYGFIDDSEEEFITERQLNEQQQLLDANANNTTEPEKTSTIEEKKHKKSTSCMNVRKLSTCKQS</sequence>
<organism evidence="3 4">
    <name type="scientific">Strigamia maritima</name>
    <name type="common">European centipede</name>
    <name type="synonym">Geophilus maritimus</name>
    <dbReference type="NCBI Taxonomy" id="126957"/>
    <lineage>
        <taxon>Eukaryota</taxon>
        <taxon>Metazoa</taxon>
        <taxon>Ecdysozoa</taxon>
        <taxon>Arthropoda</taxon>
        <taxon>Myriapoda</taxon>
        <taxon>Chilopoda</taxon>
        <taxon>Pleurostigmophora</taxon>
        <taxon>Geophilomorpha</taxon>
        <taxon>Linotaeniidae</taxon>
        <taxon>Strigamia</taxon>
    </lineage>
</organism>
<dbReference type="STRING" id="126957.T1J201"/>
<feature type="region of interest" description="Disordered" evidence="1">
    <location>
        <begin position="744"/>
        <end position="770"/>
    </location>
</feature>
<dbReference type="PANTHER" id="PTHR47020:SF1">
    <property type="entry name" value="HILLARIN"/>
    <property type="match status" value="1"/>
</dbReference>
<dbReference type="Proteomes" id="UP000014500">
    <property type="component" value="Unassembled WGS sequence"/>
</dbReference>
<dbReference type="Pfam" id="PF23265">
    <property type="entry name" value="Ig-like_KY"/>
    <property type="match status" value="1"/>
</dbReference>
<dbReference type="PANTHER" id="PTHR47020">
    <property type="entry name" value="HILLARIN"/>
    <property type="match status" value="1"/>
</dbReference>
<dbReference type="InterPro" id="IPR056564">
    <property type="entry name" value="Ig-like_KY"/>
</dbReference>
<reference evidence="4" key="1">
    <citation type="submission" date="2011-05" db="EMBL/GenBank/DDBJ databases">
        <authorList>
            <person name="Richards S.R."/>
            <person name="Qu J."/>
            <person name="Jiang H."/>
            <person name="Jhangiani S.N."/>
            <person name="Agravi P."/>
            <person name="Goodspeed R."/>
            <person name="Gross S."/>
            <person name="Mandapat C."/>
            <person name="Jackson L."/>
            <person name="Mathew T."/>
            <person name="Pu L."/>
            <person name="Thornton R."/>
            <person name="Saada N."/>
            <person name="Wilczek-Boney K.B."/>
            <person name="Lee S."/>
            <person name="Kovar C."/>
            <person name="Wu Y."/>
            <person name="Scherer S.E."/>
            <person name="Worley K.C."/>
            <person name="Muzny D.M."/>
            <person name="Gibbs R."/>
        </authorList>
    </citation>
    <scope>NUCLEOTIDE SEQUENCE</scope>
    <source>
        <strain evidence="4">Brora</strain>
    </source>
</reference>
<dbReference type="Gene3D" id="1.10.510.10">
    <property type="entry name" value="Transferase(Phosphotransferase) domain 1"/>
    <property type="match status" value="1"/>
</dbReference>
<dbReference type="HOGENOM" id="CLU_358022_0_0_1"/>
<proteinExistence type="predicted"/>
<dbReference type="SUPFAM" id="SSF56112">
    <property type="entry name" value="Protein kinase-like (PK-like)"/>
    <property type="match status" value="1"/>
</dbReference>
<dbReference type="InterPro" id="IPR053041">
    <property type="entry name" value="Transglut-like_Superfamily_Mod"/>
</dbReference>
<accession>T1J201</accession>
<dbReference type="EnsemblMetazoa" id="SMAR007576-RA">
    <property type="protein sequence ID" value="SMAR007576-PA"/>
    <property type="gene ID" value="SMAR007576"/>
</dbReference>
<feature type="domain" description="KY-like immunoglobulin-like" evidence="2">
    <location>
        <begin position="494"/>
        <end position="601"/>
    </location>
</feature>
<dbReference type="EMBL" id="JH431790">
    <property type="status" value="NOT_ANNOTATED_CDS"/>
    <property type="molecule type" value="Genomic_DNA"/>
</dbReference>
<evidence type="ECO:0000313" key="4">
    <source>
        <dbReference type="Proteomes" id="UP000014500"/>
    </source>
</evidence>
<evidence type="ECO:0000313" key="3">
    <source>
        <dbReference type="EnsemblMetazoa" id="SMAR007576-PA"/>
    </source>
</evidence>